<reference evidence="2" key="4">
    <citation type="submission" date="2015-06" db="UniProtKB">
        <authorList>
            <consortium name="EnsemblFungi"/>
        </authorList>
    </citation>
    <scope>IDENTIFICATION</scope>
</reference>
<proteinExistence type="predicted"/>
<evidence type="ECO:0000313" key="2">
    <source>
        <dbReference type="EnsemblFungi" id="MVLG_05161T0"/>
    </source>
</evidence>
<keyword evidence="3" id="KW-1185">Reference proteome</keyword>
<dbReference type="OMA" id="CKGGHAL"/>
<dbReference type="EMBL" id="GL541708">
    <property type="protein sequence ID" value="KDE04369.1"/>
    <property type="molecule type" value="Genomic_DNA"/>
</dbReference>
<dbReference type="Pfam" id="PF05721">
    <property type="entry name" value="PhyH"/>
    <property type="match status" value="1"/>
</dbReference>
<reference evidence="1" key="2">
    <citation type="submission" date="2010-11" db="EMBL/GenBank/DDBJ databases">
        <authorList>
            <consortium name="The Broad Institute Genome Sequencing Platform"/>
            <person name="Earl A."/>
            <person name="Ward D."/>
            <person name="Feldgarden M."/>
            <person name="Gevers D."/>
            <person name="Butler R."/>
            <person name="Young S.K."/>
            <person name="Zeng Q."/>
            <person name="Gargeya S."/>
            <person name="Fitzgerald M."/>
            <person name="Haas B."/>
            <person name="Abouelleil A."/>
            <person name="Alvarado L."/>
            <person name="Arachchi H.M."/>
            <person name="Berlin A."/>
            <person name="Brown A."/>
            <person name="Chapman S.B."/>
            <person name="Chen Z."/>
            <person name="Dunbar C."/>
            <person name="Freedman E."/>
            <person name="Gearin G."/>
            <person name="Gellesch M."/>
            <person name="Goldberg J."/>
            <person name="Griggs A."/>
            <person name="Gujja S."/>
            <person name="Heilman E."/>
            <person name="Heiman D."/>
            <person name="Howarth C."/>
            <person name="Larson L."/>
            <person name="Lui A."/>
            <person name="MacDonald P.J.P."/>
            <person name="Mehta T."/>
            <person name="Montmayeur A."/>
            <person name="Murphy C."/>
            <person name="Neiman D."/>
            <person name="Pearson M."/>
            <person name="Priest M."/>
            <person name="Roberts A."/>
            <person name="Saif S."/>
            <person name="Shea T."/>
            <person name="Shenoy N."/>
            <person name="Sisk P."/>
            <person name="Stolte C."/>
            <person name="Sykes S."/>
            <person name="White J."/>
            <person name="Yandava C."/>
            <person name="Wortman J."/>
            <person name="Nusbaum C."/>
            <person name="Birren B."/>
        </authorList>
    </citation>
    <scope>NUCLEOTIDE SEQUENCE</scope>
    <source>
        <strain evidence="1">P1A1 Lamole</strain>
    </source>
</reference>
<reference evidence="3" key="1">
    <citation type="submission" date="2010-11" db="EMBL/GenBank/DDBJ databases">
        <title>The genome sequence of Microbotryum violaceum strain p1A1 Lamole.</title>
        <authorList>
            <person name="Cuomo C."/>
            <person name="Perlin M."/>
            <person name="Young S.K."/>
            <person name="Zeng Q."/>
            <person name="Gargeya S."/>
            <person name="Alvarado L."/>
            <person name="Berlin A."/>
            <person name="Chapman S.B."/>
            <person name="Chen Z."/>
            <person name="Freedman E."/>
            <person name="Gellesch M."/>
            <person name="Goldberg J."/>
            <person name="Griggs A."/>
            <person name="Gujja S."/>
            <person name="Heilman E."/>
            <person name="Heiman D."/>
            <person name="Howarth C."/>
            <person name="Mehta T."/>
            <person name="Neiman D."/>
            <person name="Pearson M."/>
            <person name="Roberts A."/>
            <person name="Saif S."/>
            <person name="Shea T."/>
            <person name="Shenoy N."/>
            <person name="Sisk P."/>
            <person name="Stolte C."/>
            <person name="Sykes S."/>
            <person name="White J."/>
            <person name="Yandava C."/>
            <person name="Haas B."/>
            <person name="Nusbaum C."/>
            <person name="Birren B."/>
        </authorList>
    </citation>
    <scope>NUCLEOTIDE SEQUENCE [LARGE SCALE GENOMIC DNA]</scope>
    <source>
        <strain evidence="3">p1A1 Lamole</strain>
    </source>
</reference>
<evidence type="ECO:0000313" key="3">
    <source>
        <dbReference type="Proteomes" id="UP000017200"/>
    </source>
</evidence>
<evidence type="ECO:0000313" key="1">
    <source>
        <dbReference type="EMBL" id="KDE04369.1"/>
    </source>
</evidence>
<dbReference type="SUPFAM" id="SSF51197">
    <property type="entry name" value="Clavaminate synthase-like"/>
    <property type="match status" value="1"/>
</dbReference>
<protein>
    <recommendedName>
        <fullName evidence="4">Phytanoyl-CoA dioxygenase</fullName>
    </recommendedName>
</protein>
<dbReference type="PANTHER" id="PTHR31630">
    <property type="entry name" value="PHYTANOYL-COA DIOXYGENASE-RELATED-RELATED"/>
    <property type="match status" value="1"/>
</dbReference>
<dbReference type="OrthoDB" id="445007at2759"/>
<gene>
    <name evidence="1" type="ORF">MVLG_05161</name>
</gene>
<dbReference type="HOGENOM" id="CLU_049199_0_0_1"/>
<sequence length="334" mass="37836">MASTRPAVQVVRGVDASDALDFSGKTIYGDFRDDLVSQGYAIIPAIDQERAAEYASMFHSYIEDFGFGYKRDDPSTVRTECLPVISEKGMIMHYGVNHEDWVWKVRSEAGVVGYNTQDLIVSFDVINIQFPHRKDAPANKPWAHQDQDPEQPGFRCLQGLVNLNPCGDDDGGLVVMPGAHLISEEYHTTFRDEEGLWKWTNEWYGYKETGLAWLKERGYEFKKLNLNPGDLVIWDSRVPHYNVSPKGDHVRMAIYTCYAPVSTATREDLLRKKEAFEARVGSSHWPQCLQSFNRPAVRNDGTPCPANRTAPFHEPVLNERNYKLTGIPYIATAA</sequence>
<dbReference type="EMBL" id="AEIJ01000520">
    <property type="status" value="NOT_ANNOTATED_CDS"/>
    <property type="molecule type" value="Genomic_DNA"/>
</dbReference>
<dbReference type="InterPro" id="IPR008775">
    <property type="entry name" value="Phytyl_CoA_dOase-like"/>
</dbReference>
<dbReference type="PANTHER" id="PTHR31630:SF7">
    <property type="entry name" value="PHYTANOYL-COA DIOXYGENASE"/>
    <property type="match status" value="1"/>
</dbReference>
<organism evidence="1">
    <name type="scientific">Microbotryum lychnidis-dioicae (strain p1A1 Lamole / MvSl-1064)</name>
    <name type="common">Anther smut fungus</name>
    <dbReference type="NCBI Taxonomy" id="683840"/>
    <lineage>
        <taxon>Eukaryota</taxon>
        <taxon>Fungi</taxon>
        <taxon>Dikarya</taxon>
        <taxon>Basidiomycota</taxon>
        <taxon>Pucciniomycotina</taxon>
        <taxon>Microbotryomycetes</taxon>
        <taxon>Microbotryales</taxon>
        <taxon>Microbotryaceae</taxon>
        <taxon>Microbotryum</taxon>
    </lineage>
</organism>
<accession>U5HDE6</accession>
<dbReference type="Gene3D" id="2.60.120.620">
    <property type="entry name" value="q2cbj1_9rhob like domain"/>
    <property type="match status" value="1"/>
</dbReference>
<dbReference type="EnsemblFungi" id="MVLG_05161T0">
    <property type="protein sequence ID" value="MVLG_05161T0"/>
    <property type="gene ID" value="MVLG_05161"/>
</dbReference>
<name>U5HDE6_USTV1</name>
<dbReference type="AlphaFoldDB" id="U5HDE6"/>
<dbReference type="Proteomes" id="UP000017200">
    <property type="component" value="Unassembled WGS sequence"/>
</dbReference>
<evidence type="ECO:0008006" key="4">
    <source>
        <dbReference type="Google" id="ProtNLM"/>
    </source>
</evidence>
<reference evidence="1 3" key="3">
    <citation type="journal article" date="2015" name="BMC Genomics">
        <title>Sex and parasites: genomic and transcriptomic analysis of Microbotryum lychnidis-dioicae, the biotrophic and plant-castrating anther smut fungus.</title>
        <authorList>
            <person name="Perlin M.H."/>
            <person name="Amselem J."/>
            <person name="Fontanillas E."/>
            <person name="Toh S.S."/>
            <person name="Chen Z."/>
            <person name="Goldberg J."/>
            <person name="Duplessis S."/>
            <person name="Henrissat B."/>
            <person name="Young S."/>
            <person name="Zeng Q."/>
            <person name="Aguileta G."/>
            <person name="Petit E."/>
            <person name="Badouin H."/>
            <person name="Andrews J."/>
            <person name="Razeeq D."/>
            <person name="Gabaldon T."/>
            <person name="Quesneville H."/>
            <person name="Giraud T."/>
            <person name="Hood M.E."/>
            <person name="Schultz D.J."/>
            <person name="Cuomo C.A."/>
        </authorList>
    </citation>
    <scope>NUCLEOTIDE SEQUENCE [LARGE SCALE GENOMIC DNA]</scope>
    <source>
        <strain evidence="3">p1A1 Lamole</strain>
        <strain evidence="1">P1A1 Lamole</strain>
    </source>
</reference>
<dbReference type="InParanoid" id="U5HDE6"/>